<protein>
    <submittedName>
        <fullName evidence="3">FxsA family protein</fullName>
    </submittedName>
</protein>
<dbReference type="RefSeq" id="WP_168363535.1">
    <property type="nucleotide sequence ID" value="NZ_CP033622.1"/>
</dbReference>
<organism evidence="3 4">
    <name type="scientific">Dickeya zeae</name>
    <dbReference type="NCBI Taxonomy" id="204042"/>
    <lineage>
        <taxon>Bacteria</taxon>
        <taxon>Pseudomonadati</taxon>
        <taxon>Pseudomonadota</taxon>
        <taxon>Gammaproteobacteria</taxon>
        <taxon>Enterobacterales</taxon>
        <taxon>Pectobacteriaceae</taxon>
        <taxon>Dickeya</taxon>
    </lineage>
</organism>
<name>A0AAE7D077_9GAMM</name>
<evidence type="ECO:0000256" key="2">
    <source>
        <dbReference type="SAM" id="Phobius"/>
    </source>
</evidence>
<dbReference type="AlphaFoldDB" id="A0AAE7D077"/>
<gene>
    <name evidence="3" type="ORF">DWG24_18215</name>
</gene>
<feature type="transmembrane region" description="Helical" evidence="2">
    <location>
        <begin position="78"/>
        <end position="101"/>
    </location>
</feature>
<accession>A0AAE7D077</accession>
<dbReference type="PANTHER" id="PTHR35335:SF1">
    <property type="entry name" value="UPF0716 PROTEIN FXSA"/>
    <property type="match status" value="1"/>
</dbReference>
<dbReference type="Pfam" id="PF04186">
    <property type="entry name" value="FxsA"/>
    <property type="match status" value="1"/>
</dbReference>
<dbReference type="GO" id="GO:0016020">
    <property type="term" value="C:membrane"/>
    <property type="evidence" value="ECO:0007669"/>
    <property type="project" value="InterPro"/>
</dbReference>
<keyword evidence="2" id="KW-0812">Transmembrane</keyword>
<evidence type="ECO:0000256" key="1">
    <source>
        <dbReference type="SAM" id="MobiDB-lite"/>
    </source>
</evidence>
<feature type="transmembrane region" description="Helical" evidence="2">
    <location>
        <begin position="29"/>
        <end position="47"/>
    </location>
</feature>
<dbReference type="PANTHER" id="PTHR35335">
    <property type="entry name" value="UPF0716 PROTEIN FXSA"/>
    <property type="match status" value="1"/>
</dbReference>
<reference evidence="3 4" key="1">
    <citation type="submission" date="2018-11" db="EMBL/GenBank/DDBJ databases">
        <title>Complete genome sequence of Dickeya zeae strain CE1 infecting Canna edulis Ker-Gawl. in China.</title>
        <authorList>
            <person name="Zhang J."/>
            <person name="Lin B."/>
            <person name="Shen H."/>
            <person name="Jiang S."/>
            <person name="Pu X."/>
            <person name="Sun D."/>
        </authorList>
    </citation>
    <scope>NUCLEOTIDE SEQUENCE [LARGE SCALE GENOMIC DNA]</scope>
    <source>
        <strain evidence="3 4">CE1</strain>
    </source>
</reference>
<dbReference type="InterPro" id="IPR007313">
    <property type="entry name" value="FxsA"/>
</dbReference>
<keyword evidence="2" id="KW-1133">Transmembrane helix</keyword>
<feature type="compositionally biased region" description="Basic and acidic residues" evidence="1">
    <location>
        <begin position="138"/>
        <end position="167"/>
    </location>
</feature>
<feature type="region of interest" description="Disordered" evidence="1">
    <location>
        <begin position="123"/>
        <end position="176"/>
    </location>
</feature>
<dbReference type="Proteomes" id="UP000500801">
    <property type="component" value="Chromosome"/>
</dbReference>
<feature type="compositionally biased region" description="Gly residues" evidence="1">
    <location>
        <begin position="123"/>
        <end position="132"/>
    </location>
</feature>
<evidence type="ECO:0000313" key="3">
    <source>
        <dbReference type="EMBL" id="QIZ52537.1"/>
    </source>
</evidence>
<keyword evidence="2" id="KW-0472">Membrane</keyword>
<dbReference type="EMBL" id="CP033622">
    <property type="protein sequence ID" value="QIZ52537.1"/>
    <property type="molecule type" value="Genomic_DNA"/>
</dbReference>
<proteinExistence type="predicted"/>
<evidence type="ECO:0000313" key="4">
    <source>
        <dbReference type="Proteomes" id="UP000500801"/>
    </source>
</evidence>
<sequence>MRWLPLLLIFLFVYIEVSLFIRVADVLGVAVTLLLVVMTSCIGISMVRNQGVKNIMLMQQRLQAGESPAAELVKSVSLILAGFLLVVPGFFTDFLGLLLLLPPIQKHLTLKLMPHLHVWGGRPGPNNRGGQGNVFEGEFQRKDEHERLDQSDNDHHNDHNNDNHHNDNPPGGSSPR</sequence>
<dbReference type="NCBIfam" id="NF008528">
    <property type="entry name" value="PRK11463.1-2"/>
    <property type="match status" value="1"/>
</dbReference>